<protein>
    <submittedName>
        <fullName evidence="1">Uncharacterized protein</fullName>
    </submittedName>
</protein>
<name>A0A514U6K4_9CAUD</name>
<organism evidence="1 2">
    <name type="scientific">Listeria phage LP-010</name>
    <dbReference type="NCBI Taxonomy" id="2590046"/>
    <lineage>
        <taxon>Viruses</taxon>
        <taxon>Duplodnaviria</taxon>
        <taxon>Heunggongvirae</taxon>
        <taxon>Uroviricota</taxon>
        <taxon>Caudoviricetes</taxon>
        <taxon>Homburgvirus</taxon>
        <taxon>Homburgvirus LP114</taxon>
    </lineage>
</organism>
<evidence type="ECO:0000313" key="1">
    <source>
        <dbReference type="EMBL" id="QDK04592.1"/>
    </source>
</evidence>
<accession>A0A514U6K4</accession>
<dbReference type="EMBL" id="MN114082">
    <property type="protein sequence ID" value="QDK04592.1"/>
    <property type="molecule type" value="Genomic_DNA"/>
</dbReference>
<reference evidence="1 2" key="1">
    <citation type="submission" date="2019-06" db="EMBL/GenBank/DDBJ databases">
        <authorList>
            <person name="Hudson L.K."/>
            <person name="Peters T.L."/>
            <person name="Song Y."/>
            <person name="Denes T.G."/>
        </authorList>
    </citation>
    <scope>NUCLEOTIDE SEQUENCE [LARGE SCALE GENOMIC DNA]</scope>
</reference>
<sequence>MEKLDTMEQITKLQKKAVEVAKELYGDIKETDFTVIQPYADGHGIMFSVSDDDQGERTMSVNVVDTLTVLPAIDGTLDAYGDDDED</sequence>
<evidence type="ECO:0000313" key="2">
    <source>
        <dbReference type="Proteomes" id="UP000318611"/>
    </source>
</evidence>
<gene>
    <name evidence="1" type="ORF">FK481_0078</name>
</gene>
<dbReference type="Proteomes" id="UP000318611">
    <property type="component" value="Segment"/>
</dbReference>
<proteinExistence type="predicted"/>